<name>A0ABR2Q328_9ROSI</name>
<evidence type="ECO:0000256" key="1">
    <source>
        <dbReference type="SAM" id="MobiDB-lite"/>
    </source>
</evidence>
<evidence type="ECO:0000313" key="3">
    <source>
        <dbReference type="Proteomes" id="UP001396334"/>
    </source>
</evidence>
<comment type="caution">
    <text evidence="2">The sequence shown here is derived from an EMBL/GenBank/DDBJ whole genome shotgun (WGS) entry which is preliminary data.</text>
</comment>
<feature type="region of interest" description="Disordered" evidence="1">
    <location>
        <begin position="228"/>
        <end position="252"/>
    </location>
</feature>
<keyword evidence="3" id="KW-1185">Reference proteome</keyword>
<reference evidence="2 3" key="1">
    <citation type="journal article" date="2024" name="G3 (Bethesda)">
        <title>Genome assembly of Hibiscus sabdariffa L. provides insights into metabolisms of medicinal natural products.</title>
        <authorList>
            <person name="Kim T."/>
        </authorList>
    </citation>
    <scope>NUCLEOTIDE SEQUENCE [LARGE SCALE GENOMIC DNA]</scope>
    <source>
        <strain evidence="2">TK-2024</strain>
        <tissue evidence="2">Old leaves</tissue>
    </source>
</reference>
<proteinExistence type="predicted"/>
<organism evidence="2 3">
    <name type="scientific">Hibiscus sabdariffa</name>
    <name type="common">roselle</name>
    <dbReference type="NCBI Taxonomy" id="183260"/>
    <lineage>
        <taxon>Eukaryota</taxon>
        <taxon>Viridiplantae</taxon>
        <taxon>Streptophyta</taxon>
        <taxon>Embryophyta</taxon>
        <taxon>Tracheophyta</taxon>
        <taxon>Spermatophyta</taxon>
        <taxon>Magnoliopsida</taxon>
        <taxon>eudicotyledons</taxon>
        <taxon>Gunneridae</taxon>
        <taxon>Pentapetalae</taxon>
        <taxon>rosids</taxon>
        <taxon>malvids</taxon>
        <taxon>Malvales</taxon>
        <taxon>Malvaceae</taxon>
        <taxon>Malvoideae</taxon>
        <taxon>Hibiscus</taxon>
    </lineage>
</organism>
<protein>
    <submittedName>
        <fullName evidence="2">Uncharacterized protein</fullName>
    </submittedName>
</protein>
<dbReference type="EMBL" id="JBBPBN010000046">
    <property type="protein sequence ID" value="KAK8995043.1"/>
    <property type="molecule type" value="Genomic_DNA"/>
</dbReference>
<dbReference type="Proteomes" id="UP001396334">
    <property type="component" value="Unassembled WGS sequence"/>
</dbReference>
<sequence length="397" mass="43043">MSETPTLPSLALTSQFVGTGGCPSDTVPAVDFPQSYERHGLLVLMEDSRVSQHGFDSTQGDKSVGTMLVVAMDDSRPASDLVEQRQGGGNSGGSSSFAMDDVVILEEDYVIDRSGKIPSIKFSNCVHGQIDNNMRKYDNSSFVGRSIGFKTLHARLLSKLTGDIQLIDLENGYFLMTVDTRRRRSASTYANNKSDAARFHNRIDNGSRSSTLTVDEDETVGDKRVSTAGVNSAEGNGTNATVNTGSMDVSRQPKTTKSAAYLKSNPPKKSKGVVQRVDRLTKLVSARMLFLSPRITLPQLSLLDWMESFSQQLADPVPGEKHLPDGDASLASLGVGTDASDERGINDVTVTVSPSIHASLVDSHVTMDLELALAALQFYENRFQRSIDPEVLFELRG</sequence>
<evidence type="ECO:0000313" key="2">
    <source>
        <dbReference type="EMBL" id="KAK8995043.1"/>
    </source>
</evidence>
<gene>
    <name evidence="2" type="ORF">V6N11_069494</name>
</gene>
<accession>A0ABR2Q328</accession>